<evidence type="ECO:0000313" key="1">
    <source>
        <dbReference type="EMBL" id="KAG2310716.1"/>
    </source>
</evidence>
<organism evidence="1 2">
    <name type="scientific">Brassica carinata</name>
    <name type="common">Ethiopian mustard</name>
    <name type="synonym">Abyssinian cabbage</name>
    <dbReference type="NCBI Taxonomy" id="52824"/>
    <lineage>
        <taxon>Eukaryota</taxon>
        <taxon>Viridiplantae</taxon>
        <taxon>Streptophyta</taxon>
        <taxon>Embryophyta</taxon>
        <taxon>Tracheophyta</taxon>
        <taxon>Spermatophyta</taxon>
        <taxon>Magnoliopsida</taxon>
        <taxon>eudicotyledons</taxon>
        <taxon>Gunneridae</taxon>
        <taxon>Pentapetalae</taxon>
        <taxon>rosids</taxon>
        <taxon>malvids</taxon>
        <taxon>Brassicales</taxon>
        <taxon>Brassicaceae</taxon>
        <taxon>Brassiceae</taxon>
        <taxon>Brassica</taxon>
    </lineage>
</organism>
<accession>A0A8X7VGD6</accession>
<protein>
    <submittedName>
        <fullName evidence="1">Uncharacterized protein</fullName>
    </submittedName>
</protein>
<gene>
    <name evidence="1" type="ORF">Bca52824_022273</name>
</gene>
<dbReference type="AlphaFoldDB" id="A0A8X7VGD6"/>
<keyword evidence="2" id="KW-1185">Reference proteome</keyword>
<comment type="caution">
    <text evidence="1">The sequence shown here is derived from an EMBL/GenBank/DDBJ whole genome shotgun (WGS) entry which is preliminary data.</text>
</comment>
<reference evidence="1 2" key="1">
    <citation type="submission" date="2020-02" db="EMBL/GenBank/DDBJ databases">
        <authorList>
            <person name="Ma Q."/>
            <person name="Huang Y."/>
            <person name="Song X."/>
            <person name="Pei D."/>
        </authorList>
    </citation>
    <scope>NUCLEOTIDE SEQUENCE [LARGE SCALE GENOMIC DNA]</scope>
    <source>
        <strain evidence="1">Sxm20200214</strain>
        <tissue evidence="1">Leaf</tissue>
    </source>
</reference>
<name>A0A8X7VGD6_BRACI</name>
<evidence type="ECO:0000313" key="2">
    <source>
        <dbReference type="Proteomes" id="UP000886595"/>
    </source>
</evidence>
<sequence>MLLEIREGFSSIKVWVGFDFTMAVADTREEVQRSLILFFCSSLRSSLVSREGVYKRTFSGFWVVDVMFGLFSTASTPDLLENDVSKQRRKKEPSIRGRLKVLNLHLLKEKGNLWLHIKSQLLQVLVQQNLRWKKHYKSRKFKYKCWCINITQNQWRLNISFQMISLRASLFSMGDVLIDTKYFSIDLEVKKLTWLGLTYLMKRSLAESWNDTEGLLLEVLKQLSRGDLIRNGYEDDEGLILCMLLFVDAMSLDTVAMRSS</sequence>
<dbReference type="EMBL" id="JAAMPC010000005">
    <property type="protein sequence ID" value="KAG2310716.1"/>
    <property type="molecule type" value="Genomic_DNA"/>
</dbReference>
<proteinExistence type="predicted"/>
<dbReference type="Proteomes" id="UP000886595">
    <property type="component" value="Unassembled WGS sequence"/>
</dbReference>